<sequence>MSTFELEPGGLAQTMRRKKWVNGLTVALSQIMLVGFIGVAGQTSPQNWWYSVTVWVLATFSLYWRYSRPRLVTTLVVLCLLATVPLPLPALDVWWTAPIIAYHWARYGSRRVRLATLAVATVGSLIGGWVFARSMTVYDQGALELWIGFLFGCFCCLTVTVIAWFLGDTRRLRENRHRALIERTRQLEHEREQERVMAALDERARIAREMHDIVAHSLSVIITQADGARFAAIARAQGAGHAPVTEDHGNTGSLPGTPGQVSEAQEPVEIQALSTISQAARSSLEQMRSLLGVLRTDEGRSFEPLPALHNIQQLVEQMQGLGFTVEFFAQPDLEEKLPQGAELTSYRIVQEALTNVRKHSPTSPLVTVRLSEGRSARRGTLDIDVVNAAEPSPSDSMPGARRGLLGMRERVDMYGGSLHYGRQADGSFRVFAQIPFAL</sequence>
<evidence type="ECO:0000313" key="13">
    <source>
        <dbReference type="Proteomes" id="UP000192359"/>
    </source>
</evidence>
<dbReference type="GO" id="GO:0016020">
    <property type="term" value="C:membrane"/>
    <property type="evidence" value="ECO:0007669"/>
    <property type="project" value="InterPro"/>
</dbReference>
<dbReference type="SUPFAM" id="SSF103473">
    <property type="entry name" value="MFS general substrate transporter"/>
    <property type="match status" value="1"/>
</dbReference>
<dbReference type="CDD" id="cd16917">
    <property type="entry name" value="HATPase_UhpB-NarQ-NarX-like"/>
    <property type="match status" value="1"/>
</dbReference>
<dbReference type="PANTHER" id="PTHR24421">
    <property type="entry name" value="NITRATE/NITRITE SENSOR PROTEIN NARX-RELATED"/>
    <property type="match status" value="1"/>
</dbReference>
<evidence type="ECO:0000256" key="4">
    <source>
        <dbReference type="ARBA" id="ARBA00022679"/>
    </source>
</evidence>
<feature type="transmembrane region" description="Helical" evidence="9">
    <location>
        <begin position="143"/>
        <end position="166"/>
    </location>
</feature>
<dbReference type="InterPro" id="IPR011712">
    <property type="entry name" value="Sig_transdc_His_kin_sub3_dim/P"/>
</dbReference>
<keyword evidence="9" id="KW-1133">Transmembrane helix</keyword>
<keyword evidence="9" id="KW-0472">Membrane</keyword>
<dbReference type="AlphaFoldDB" id="A0A1Y1RR22"/>
<evidence type="ECO:0000256" key="7">
    <source>
        <dbReference type="ARBA" id="ARBA00022840"/>
    </source>
</evidence>
<evidence type="ECO:0000256" key="5">
    <source>
        <dbReference type="ARBA" id="ARBA00022741"/>
    </source>
</evidence>
<dbReference type="InterPro" id="IPR055558">
    <property type="entry name" value="DUF7134"/>
</dbReference>
<evidence type="ECO:0000256" key="1">
    <source>
        <dbReference type="ARBA" id="ARBA00000085"/>
    </source>
</evidence>
<dbReference type="OrthoDB" id="227596at2"/>
<proteinExistence type="predicted"/>
<dbReference type="EMBL" id="LXWF01000011">
    <property type="protein sequence ID" value="ORC22225.1"/>
    <property type="molecule type" value="Genomic_DNA"/>
</dbReference>
<feature type="transmembrane region" description="Helical" evidence="9">
    <location>
        <begin position="71"/>
        <end position="91"/>
    </location>
</feature>
<dbReference type="GO" id="GO:0046983">
    <property type="term" value="F:protein dimerization activity"/>
    <property type="evidence" value="ECO:0007669"/>
    <property type="project" value="InterPro"/>
</dbReference>
<comment type="caution">
    <text evidence="12">The sequence shown here is derived from an EMBL/GenBank/DDBJ whole genome shotgun (WGS) entry which is preliminary data.</text>
</comment>
<accession>A0A1Y1RR22</accession>
<dbReference type="EC" id="2.7.13.3" evidence="2"/>
<dbReference type="PANTHER" id="PTHR24421:SF10">
    <property type="entry name" value="NITRATE_NITRITE SENSOR PROTEIN NARQ"/>
    <property type="match status" value="1"/>
</dbReference>
<dbReference type="InterPro" id="IPR036259">
    <property type="entry name" value="MFS_trans_sf"/>
</dbReference>
<evidence type="ECO:0000256" key="2">
    <source>
        <dbReference type="ARBA" id="ARBA00012438"/>
    </source>
</evidence>
<keyword evidence="9" id="KW-0812">Transmembrane</keyword>
<dbReference type="Pfam" id="PF07730">
    <property type="entry name" value="HisKA_3"/>
    <property type="match status" value="1"/>
</dbReference>
<feature type="transmembrane region" description="Helical" evidence="9">
    <location>
        <begin position="47"/>
        <end position="64"/>
    </location>
</feature>
<evidence type="ECO:0000256" key="8">
    <source>
        <dbReference type="ARBA" id="ARBA00023012"/>
    </source>
</evidence>
<evidence type="ECO:0000256" key="3">
    <source>
        <dbReference type="ARBA" id="ARBA00022553"/>
    </source>
</evidence>
<gene>
    <name evidence="12" type="ORF">A7979_01735</name>
</gene>
<feature type="transmembrane region" description="Helical" evidence="9">
    <location>
        <begin position="111"/>
        <end position="131"/>
    </location>
</feature>
<dbReference type="Gene3D" id="3.30.565.10">
    <property type="entry name" value="Histidine kinase-like ATPase, C-terminal domain"/>
    <property type="match status" value="1"/>
</dbReference>
<evidence type="ECO:0000259" key="10">
    <source>
        <dbReference type="Pfam" id="PF07730"/>
    </source>
</evidence>
<dbReference type="Proteomes" id="UP000192359">
    <property type="component" value="Unassembled WGS sequence"/>
</dbReference>
<organism evidence="12 13">
    <name type="scientific">Rothia nasimurium</name>
    <dbReference type="NCBI Taxonomy" id="85336"/>
    <lineage>
        <taxon>Bacteria</taxon>
        <taxon>Bacillati</taxon>
        <taxon>Actinomycetota</taxon>
        <taxon>Actinomycetes</taxon>
        <taxon>Micrococcales</taxon>
        <taxon>Micrococcaceae</taxon>
        <taxon>Rothia</taxon>
    </lineage>
</organism>
<keyword evidence="4" id="KW-0808">Transferase</keyword>
<dbReference type="RefSeq" id="WP_083091294.1">
    <property type="nucleotide sequence ID" value="NZ_LXWF01000011.1"/>
</dbReference>
<feature type="domain" description="Signal transduction histidine kinase subgroup 3 dimerisation and phosphoacceptor" evidence="10">
    <location>
        <begin position="202"/>
        <end position="232"/>
    </location>
</feature>
<evidence type="ECO:0000256" key="9">
    <source>
        <dbReference type="SAM" id="Phobius"/>
    </source>
</evidence>
<name>A0A1Y1RR22_9MICC</name>
<dbReference type="GO" id="GO:0005524">
    <property type="term" value="F:ATP binding"/>
    <property type="evidence" value="ECO:0007669"/>
    <property type="project" value="UniProtKB-KW"/>
</dbReference>
<keyword evidence="8" id="KW-0902">Two-component regulatory system</keyword>
<dbReference type="Gene3D" id="1.20.5.1930">
    <property type="match status" value="1"/>
</dbReference>
<evidence type="ECO:0000259" key="11">
    <source>
        <dbReference type="Pfam" id="PF23539"/>
    </source>
</evidence>
<comment type="catalytic activity">
    <reaction evidence="1">
        <text>ATP + protein L-histidine = ADP + protein N-phospho-L-histidine.</text>
        <dbReference type="EC" id="2.7.13.3"/>
    </reaction>
</comment>
<keyword evidence="7" id="KW-0067">ATP-binding</keyword>
<dbReference type="InterPro" id="IPR036890">
    <property type="entry name" value="HATPase_C_sf"/>
</dbReference>
<reference evidence="12 13" key="1">
    <citation type="submission" date="2016-05" db="EMBL/GenBank/DDBJ databases">
        <title>Draft genome sequence of a porcine commensal Rothia nasimurium.</title>
        <authorList>
            <person name="Gaiser R.A."/>
            <person name="Van Baarlen P."/>
            <person name="Wells J.M."/>
        </authorList>
    </citation>
    <scope>NUCLEOTIDE SEQUENCE [LARGE SCALE GENOMIC DNA]</scope>
    <source>
        <strain evidence="12 13">PT-32</strain>
    </source>
</reference>
<evidence type="ECO:0000256" key="6">
    <source>
        <dbReference type="ARBA" id="ARBA00022777"/>
    </source>
</evidence>
<dbReference type="GO" id="GO:0000155">
    <property type="term" value="F:phosphorelay sensor kinase activity"/>
    <property type="evidence" value="ECO:0007669"/>
    <property type="project" value="InterPro"/>
</dbReference>
<keyword evidence="3" id="KW-0597">Phosphoprotein</keyword>
<dbReference type="SUPFAM" id="SSF55874">
    <property type="entry name" value="ATPase domain of HSP90 chaperone/DNA topoisomerase II/histidine kinase"/>
    <property type="match status" value="1"/>
</dbReference>
<dbReference type="Pfam" id="PF23539">
    <property type="entry name" value="DUF7134"/>
    <property type="match status" value="1"/>
</dbReference>
<evidence type="ECO:0000313" key="12">
    <source>
        <dbReference type="EMBL" id="ORC22225.1"/>
    </source>
</evidence>
<feature type="transmembrane region" description="Helical" evidence="9">
    <location>
        <begin position="20"/>
        <end position="41"/>
    </location>
</feature>
<keyword evidence="13" id="KW-1185">Reference proteome</keyword>
<protein>
    <recommendedName>
        <fullName evidence="2">histidine kinase</fullName>
        <ecNumber evidence="2">2.7.13.3</ecNumber>
    </recommendedName>
</protein>
<feature type="domain" description="DUF7134" evidence="11">
    <location>
        <begin position="16"/>
        <end position="173"/>
    </location>
</feature>
<keyword evidence="5" id="KW-0547">Nucleotide-binding</keyword>
<keyword evidence="6" id="KW-0418">Kinase</keyword>
<dbReference type="InterPro" id="IPR050482">
    <property type="entry name" value="Sensor_HK_TwoCompSys"/>
</dbReference>